<comment type="caution">
    <text evidence="7">The sequence shown here is derived from an EMBL/GenBank/DDBJ whole genome shotgun (WGS) entry which is preliminary data.</text>
</comment>
<dbReference type="SUPFAM" id="SSF52540">
    <property type="entry name" value="P-loop containing nucleoside triphosphate hydrolases"/>
    <property type="match status" value="1"/>
</dbReference>
<dbReference type="InterPro" id="IPR003593">
    <property type="entry name" value="AAA+_ATPase"/>
</dbReference>
<dbReference type="GO" id="GO:0022857">
    <property type="term" value="F:transmembrane transporter activity"/>
    <property type="evidence" value="ECO:0007669"/>
    <property type="project" value="TreeGrafter"/>
</dbReference>
<dbReference type="Gene3D" id="3.40.50.300">
    <property type="entry name" value="P-loop containing nucleotide triphosphate hydrolases"/>
    <property type="match status" value="1"/>
</dbReference>
<sequence length="231" mass="26054">MALNTIIEIKNAAIYQGNHMVLNNVNLEVEKGQLVYLVGKVGSGKSSLIKVLTAEIGIKEGEGSICGFDLRKIRNKEIPMLRRKLGVVFQDLQLLNDRSVRENLEFVLKSTGWKNKFEIDKRINDVLEKVKMELKDYKFPFQLSGGEQQRIAIARALLNNPEVLLADEPTGNLDPETSEDIMKLLLEISITGCTVIVATHNYNLIKKFPSRIIRFTEEAMVEVNPNTSIDL</sequence>
<evidence type="ECO:0000256" key="2">
    <source>
        <dbReference type="ARBA" id="ARBA00005417"/>
    </source>
</evidence>
<dbReference type="PANTHER" id="PTHR24220:SF470">
    <property type="entry name" value="CELL DIVISION ATP-BINDING PROTEIN FTSE"/>
    <property type="match status" value="1"/>
</dbReference>
<accession>A0A4R2F0P0</accession>
<keyword evidence="5 7" id="KW-0067">ATP-binding</keyword>
<evidence type="ECO:0000313" key="7">
    <source>
        <dbReference type="EMBL" id="TCN72875.1"/>
    </source>
</evidence>
<dbReference type="InterPro" id="IPR027417">
    <property type="entry name" value="P-loop_NTPase"/>
</dbReference>
<dbReference type="PROSITE" id="PS50893">
    <property type="entry name" value="ABC_TRANSPORTER_2"/>
    <property type="match status" value="1"/>
</dbReference>
<dbReference type="Pfam" id="PF00005">
    <property type="entry name" value="ABC_tran"/>
    <property type="match status" value="1"/>
</dbReference>
<dbReference type="OrthoDB" id="9802264at2"/>
<protein>
    <recommendedName>
        <fullName evidence="3">Cell division ATP-binding protein FtsE</fullName>
    </recommendedName>
</protein>
<dbReference type="InterPro" id="IPR017871">
    <property type="entry name" value="ABC_transporter-like_CS"/>
</dbReference>
<evidence type="ECO:0000256" key="1">
    <source>
        <dbReference type="ARBA" id="ARBA00002579"/>
    </source>
</evidence>
<evidence type="ECO:0000259" key="6">
    <source>
        <dbReference type="PROSITE" id="PS50893"/>
    </source>
</evidence>
<dbReference type="InterPro" id="IPR003439">
    <property type="entry name" value="ABC_transporter-like_ATP-bd"/>
</dbReference>
<dbReference type="InterPro" id="IPR015854">
    <property type="entry name" value="ABC_transpr_LolD-like"/>
</dbReference>
<keyword evidence="7" id="KW-0132">Cell division</keyword>
<gene>
    <name evidence="7" type="ORF">CLV25_10193</name>
</gene>
<dbReference type="GO" id="GO:0005524">
    <property type="term" value="F:ATP binding"/>
    <property type="evidence" value="ECO:0007669"/>
    <property type="project" value="UniProtKB-KW"/>
</dbReference>
<dbReference type="GO" id="GO:0016887">
    <property type="term" value="F:ATP hydrolysis activity"/>
    <property type="evidence" value="ECO:0007669"/>
    <property type="project" value="InterPro"/>
</dbReference>
<dbReference type="PROSITE" id="PS00211">
    <property type="entry name" value="ABC_TRANSPORTER_1"/>
    <property type="match status" value="1"/>
</dbReference>
<keyword evidence="8" id="KW-1185">Reference proteome</keyword>
<comment type="similarity">
    <text evidence="2">Belongs to the ABC transporter superfamily.</text>
</comment>
<comment type="function">
    <text evidence="1">Part of the ABC transporter FtsEX involved in cellular division. Important for assembly or stability of the septal ring.</text>
</comment>
<dbReference type="GO" id="GO:0051301">
    <property type="term" value="P:cell division"/>
    <property type="evidence" value="ECO:0007669"/>
    <property type="project" value="UniProtKB-KW"/>
</dbReference>
<evidence type="ECO:0000256" key="4">
    <source>
        <dbReference type="ARBA" id="ARBA00022741"/>
    </source>
</evidence>
<dbReference type="SMART" id="SM00382">
    <property type="entry name" value="AAA"/>
    <property type="match status" value="1"/>
</dbReference>
<dbReference type="GO" id="GO:0005886">
    <property type="term" value="C:plasma membrane"/>
    <property type="evidence" value="ECO:0007669"/>
    <property type="project" value="UniProtKB-ARBA"/>
</dbReference>
<dbReference type="EMBL" id="SLWB01000001">
    <property type="protein sequence ID" value="TCN72875.1"/>
    <property type="molecule type" value="Genomic_DNA"/>
</dbReference>
<evidence type="ECO:0000256" key="5">
    <source>
        <dbReference type="ARBA" id="ARBA00022840"/>
    </source>
</evidence>
<keyword evidence="4" id="KW-0547">Nucleotide-binding</keyword>
<dbReference type="PANTHER" id="PTHR24220">
    <property type="entry name" value="IMPORT ATP-BINDING PROTEIN"/>
    <property type="match status" value="1"/>
</dbReference>
<proteinExistence type="inferred from homology"/>
<evidence type="ECO:0000313" key="8">
    <source>
        <dbReference type="Proteomes" id="UP000294830"/>
    </source>
</evidence>
<keyword evidence="7" id="KW-0131">Cell cycle</keyword>
<evidence type="ECO:0000256" key="3">
    <source>
        <dbReference type="ARBA" id="ARBA00020019"/>
    </source>
</evidence>
<dbReference type="RefSeq" id="WP_131837663.1">
    <property type="nucleotide sequence ID" value="NZ_SLWB01000001.1"/>
</dbReference>
<reference evidence="7 8" key="1">
    <citation type="submission" date="2019-03" db="EMBL/GenBank/DDBJ databases">
        <title>Genomic Encyclopedia of Archaeal and Bacterial Type Strains, Phase II (KMG-II): from individual species to whole genera.</title>
        <authorList>
            <person name="Goeker M."/>
        </authorList>
    </citation>
    <scope>NUCLEOTIDE SEQUENCE [LARGE SCALE GENOMIC DNA]</scope>
    <source>
        <strain evidence="7 8">RL-C</strain>
    </source>
</reference>
<dbReference type="FunFam" id="3.40.50.300:FF:000056">
    <property type="entry name" value="Cell division ATP-binding protein FtsE"/>
    <property type="match status" value="1"/>
</dbReference>
<dbReference type="AlphaFoldDB" id="A0A4R2F0P0"/>
<organism evidence="7 8">
    <name type="scientific">Acetobacteroides hydrogenigenes</name>
    <dbReference type="NCBI Taxonomy" id="979970"/>
    <lineage>
        <taxon>Bacteria</taxon>
        <taxon>Pseudomonadati</taxon>
        <taxon>Bacteroidota</taxon>
        <taxon>Bacteroidia</taxon>
        <taxon>Bacteroidales</taxon>
        <taxon>Rikenellaceae</taxon>
        <taxon>Acetobacteroides</taxon>
    </lineage>
</organism>
<dbReference type="Proteomes" id="UP000294830">
    <property type="component" value="Unassembled WGS sequence"/>
</dbReference>
<name>A0A4R2F0P0_9BACT</name>
<feature type="domain" description="ABC transporter" evidence="6">
    <location>
        <begin position="7"/>
        <end position="231"/>
    </location>
</feature>